<dbReference type="Proteomes" id="UP000600030">
    <property type="component" value="Unassembled WGS sequence"/>
</dbReference>
<evidence type="ECO:0000313" key="15">
    <source>
        <dbReference type="Proteomes" id="UP000519859"/>
    </source>
</evidence>
<dbReference type="Proteomes" id="UP000531962">
    <property type="component" value="Unassembled WGS sequence"/>
</dbReference>
<dbReference type="Proteomes" id="UP000254460">
    <property type="component" value="Unassembled WGS sequence"/>
</dbReference>
<dbReference type="EMBL" id="JAUKZB010000071">
    <property type="protein sequence ID" value="MDO2733301.1"/>
    <property type="molecule type" value="Genomic_DNA"/>
</dbReference>
<dbReference type="EMBL" id="WTMY01000029">
    <property type="protein sequence ID" value="MWL45009.1"/>
    <property type="molecule type" value="Genomic_DNA"/>
</dbReference>
<dbReference type="EMBL" id="AASKVF010000041">
    <property type="protein sequence ID" value="EFD6886902.1"/>
    <property type="molecule type" value="Genomic_DNA"/>
</dbReference>
<organism evidence="8 13">
    <name type="scientific">Escherichia coli</name>
    <dbReference type="NCBI Taxonomy" id="562"/>
    <lineage>
        <taxon>Bacteria</taxon>
        <taxon>Pseudomonadati</taxon>
        <taxon>Pseudomonadota</taxon>
        <taxon>Gammaproteobacteria</taxon>
        <taxon>Enterobacterales</taxon>
        <taxon>Enterobacteriaceae</taxon>
        <taxon>Escherichia</taxon>
    </lineage>
</organism>
<evidence type="ECO:0000313" key="7">
    <source>
        <dbReference type="EMBL" id="MDO2733301.1"/>
    </source>
</evidence>
<reference evidence="4 16" key="6">
    <citation type="submission" date="2020-02" db="EMBL/GenBank/DDBJ databases">
        <authorList>
            <consortium name="PulseNet: The National Subtyping Network for Foodborne Disease Surveillance"/>
            <person name="Tarr C.L."/>
            <person name="Trees E."/>
            <person name="Katz L.S."/>
            <person name="Carleton-Romer H.A."/>
            <person name="Stroika S."/>
            <person name="Kucerova Z."/>
            <person name="Roache K.F."/>
            <person name="Sabol A.L."/>
            <person name="Besser J."/>
            <person name="Gerner-Smidt P."/>
        </authorList>
    </citation>
    <scope>NUCLEOTIDE SEQUENCE [LARGE SCALE GENOMIC DNA]</scope>
    <source>
        <strain evidence="4 16">PNUSAE005278</strain>
    </source>
</reference>
<evidence type="ECO:0000313" key="17">
    <source>
        <dbReference type="Proteomes" id="UP000531463"/>
    </source>
</evidence>
<dbReference type="RefSeq" id="WP_001029461.1">
    <property type="nucleotide sequence ID" value="NZ_AP027550.1"/>
</dbReference>
<sequence>MAIYSLVDENDLRTMKDIDRFIREKECIALTTLANSTRWKMEQAGKFPRRIKIGERAAGYRLSEVQAWIRGEWHPGWKPGKTKQQ</sequence>
<accession>A0A085NYV8</accession>
<dbReference type="EMBL" id="AASWKH010000035">
    <property type="protein sequence ID" value="EFH6097656.1"/>
    <property type="molecule type" value="Genomic_DNA"/>
</dbReference>
<dbReference type="Proteomes" id="UP000392867">
    <property type="component" value="Unassembled WGS sequence"/>
</dbReference>
<reference evidence="3 18" key="3">
    <citation type="submission" date="2019-08" db="EMBL/GenBank/DDBJ databases">
        <authorList>
            <consortium name="NARMS: The National Antimicrobial Resistance Monitoring System"/>
        </authorList>
    </citation>
    <scope>NUCLEOTIDE SEQUENCE [LARGE SCALE GENOMIC DNA]</scope>
    <source>
        <strain evidence="3 18">19MD07CB01-EC</strain>
        <strain evidence="1 12">CVM N17EC1330</strain>
        <strain evidence="5 17">CVM N19EC0510</strain>
        <strain evidence="2 15">FSIS11921886</strain>
    </source>
</reference>
<evidence type="ECO:0000313" key="18">
    <source>
        <dbReference type="Proteomes" id="UP000531962"/>
    </source>
</evidence>
<dbReference type="Proteomes" id="UP001174465">
    <property type="component" value="Unassembled WGS sequence"/>
</dbReference>
<evidence type="ECO:0000313" key="2">
    <source>
        <dbReference type="EMBL" id="EFB2195142.1"/>
    </source>
</evidence>
<evidence type="ECO:0000313" key="9">
    <source>
        <dbReference type="EMBL" id="MWL45009.1"/>
    </source>
</evidence>
<dbReference type="EMBL" id="UGGJ01000005">
    <property type="protein sequence ID" value="STO39972.1"/>
    <property type="molecule type" value="Genomic_DNA"/>
</dbReference>
<dbReference type="InterPro" id="IPR010260">
    <property type="entry name" value="AlpA"/>
</dbReference>
<evidence type="ECO:0000313" key="1">
    <source>
        <dbReference type="EMBL" id="EAC1534882.1"/>
    </source>
</evidence>
<evidence type="ECO:0000313" key="11">
    <source>
        <dbReference type="Proteomes" id="UP000254460"/>
    </source>
</evidence>
<evidence type="ECO:0000313" key="10">
    <source>
        <dbReference type="EMBL" id="STO39972.1"/>
    </source>
</evidence>
<dbReference type="Gene3D" id="1.10.238.160">
    <property type="match status" value="1"/>
</dbReference>
<gene>
    <name evidence="4" type="ORF">BTB68_004836</name>
    <name evidence="1" type="ORF">D9J61_23140</name>
    <name evidence="2" type="ORF">FIJ20_23675</name>
    <name evidence="8" type="ORF">FVB16_03095</name>
    <name evidence="3" type="ORF">FZU14_22345</name>
    <name evidence="5" type="ORF">GAI89_23940</name>
    <name evidence="9" type="ORF">GQM04_05555</name>
    <name evidence="6" type="ORF">GTP92_23565</name>
    <name evidence="10" type="ORF">NCTC9706_04248</name>
    <name evidence="7" type="ORF">Q2V64_27215</name>
</gene>
<dbReference type="EMBL" id="VOTT01000018">
    <property type="protein sequence ID" value="MPU47858.1"/>
    <property type="molecule type" value="Genomic_DNA"/>
</dbReference>
<evidence type="ECO:0000313" key="12">
    <source>
        <dbReference type="Proteomes" id="UP000382540"/>
    </source>
</evidence>
<evidence type="ECO:0000313" key="4">
    <source>
        <dbReference type="EMBL" id="EFF8956769.1"/>
    </source>
</evidence>
<protein>
    <submittedName>
        <fullName evidence="8">AlpA family phage regulatory protein</fullName>
    </submittedName>
    <submittedName>
        <fullName evidence="10">Putative DNA binding protein from phage origin</fullName>
    </submittedName>
</protein>
<reference evidence="7" key="7">
    <citation type="submission" date="2023-07" db="EMBL/GenBank/DDBJ databases">
        <title>High risk of intestinal colonization with ESBL-producing Escherichia coli among soldiers of military contingents in specific geographic regions.</title>
        <authorList>
            <person name="Literacka E."/>
        </authorList>
    </citation>
    <scope>NUCLEOTIDE SEQUENCE</scope>
    <source>
        <strain evidence="7">33</strain>
    </source>
</reference>
<dbReference type="EMBL" id="AASRHK010000090">
    <property type="protein sequence ID" value="EFF8956769.1"/>
    <property type="molecule type" value="Genomic_DNA"/>
</dbReference>
<dbReference type="Pfam" id="PF05930">
    <property type="entry name" value="Phage_AlpA"/>
    <property type="match status" value="1"/>
</dbReference>
<evidence type="ECO:0000313" key="6">
    <source>
        <dbReference type="EMBL" id="EGO6681252.1"/>
    </source>
</evidence>
<name>A0A085NYV8_ECOLX</name>
<evidence type="ECO:0000313" key="8">
    <source>
        <dbReference type="EMBL" id="MPU47858.1"/>
    </source>
</evidence>
<dbReference type="AlphaFoldDB" id="A0A085NYV8"/>
<dbReference type="EMBL" id="AAXDPX010000041">
    <property type="protein sequence ID" value="EGO6681252.1"/>
    <property type="molecule type" value="Genomic_DNA"/>
</dbReference>
<reference evidence="6" key="5">
    <citation type="submission" date="2020-01" db="EMBL/GenBank/DDBJ databases">
        <authorList>
            <consortium name="GenomeTrakr network: Whole genome sequencing for foodborne pathogen traceback"/>
        </authorList>
    </citation>
    <scope>NUCLEOTIDE SEQUENCE</scope>
    <source>
        <strain evidence="6">PSU-2311</strain>
    </source>
</reference>
<reference evidence="9 14" key="4">
    <citation type="submission" date="2019-12" db="EMBL/GenBank/DDBJ databases">
        <title>Enteriobacteria Tanzani isolates_10432.</title>
        <authorList>
            <person name="Subbiah M."/>
            <person name="Call D."/>
        </authorList>
    </citation>
    <scope>NUCLEOTIDE SEQUENCE [LARGE SCALE GENOMIC DNA]</scope>
    <source>
        <strain evidence="9 14">10432wF6</strain>
    </source>
</reference>
<evidence type="ECO:0000313" key="14">
    <source>
        <dbReference type="Proteomes" id="UP000487258"/>
    </source>
</evidence>
<dbReference type="EMBL" id="AAAGZE010000096">
    <property type="protein sequence ID" value="EAC1534882.1"/>
    <property type="molecule type" value="Genomic_DNA"/>
</dbReference>
<evidence type="ECO:0000313" key="3">
    <source>
        <dbReference type="EMBL" id="EFD6886902.1"/>
    </source>
</evidence>
<evidence type="ECO:0000313" key="13">
    <source>
        <dbReference type="Proteomes" id="UP000392867"/>
    </source>
</evidence>
<dbReference type="Proteomes" id="UP000519859">
    <property type="component" value="Unassembled WGS sequence"/>
</dbReference>
<dbReference type="Proteomes" id="UP000524010">
    <property type="component" value="Unassembled WGS sequence"/>
</dbReference>
<dbReference type="Proteomes" id="UP000487258">
    <property type="component" value="Unassembled WGS sequence"/>
</dbReference>
<dbReference type="EMBL" id="AASDFP010000085">
    <property type="protein sequence ID" value="EFB2195142.1"/>
    <property type="molecule type" value="Genomic_DNA"/>
</dbReference>
<reference evidence="8 13" key="2">
    <citation type="submission" date="2019-08" db="EMBL/GenBank/DDBJ databases">
        <title>Identification of Water Treatment Resistant and Multidrug Resistant Urinary Pathogenic Escherichia coli in Wastewater.</title>
        <authorList>
            <person name="Neumann N."/>
        </authorList>
    </citation>
    <scope>NUCLEOTIDE SEQUENCE [LARGE SCALE GENOMIC DNA]</scope>
    <source>
        <strain evidence="8 13">WU2356</strain>
    </source>
</reference>
<dbReference type="Proteomes" id="UP000382540">
    <property type="component" value="Unassembled WGS sequence"/>
</dbReference>
<evidence type="ECO:0000313" key="16">
    <source>
        <dbReference type="Proteomes" id="UP000524010"/>
    </source>
</evidence>
<proteinExistence type="predicted"/>
<dbReference type="Proteomes" id="UP000531463">
    <property type="component" value="Unassembled WGS sequence"/>
</dbReference>
<evidence type="ECO:0000313" key="5">
    <source>
        <dbReference type="EMBL" id="EFH6097656.1"/>
    </source>
</evidence>
<reference evidence="10 11" key="1">
    <citation type="submission" date="2018-06" db="EMBL/GenBank/DDBJ databases">
        <authorList>
            <consortium name="Pathogen Informatics"/>
            <person name="Doyle S."/>
        </authorList>
    </citation>
    <scope>NUCLEOTIDE SEQUENCE [LARGE SCALE GENOMIC DNA]</scope>
    <source>
        <strain evidence="10 11">NCTC9706</strain>
    </source>
</reference>